<name>A0ABT8L9S8_9BACT</name>
<organism evidence="3 4">
    <name type="scientific">Agaribacillus aureus</name>
    <dbReference type="NCBI Taxonomy" id="3051825"/>
    <lineage>
        <taxon>Bacteria</taxon>
        <taxon>Pseudomonadati</taxon>
        <taxon>Bacteroidota</taxon>
        <taxon>Cytophagia</taxon>
        <taxon>Cytophagales</taxon>
        <taxon>Splendidivirgaceae</taxon>
        <taxon>Agaribacillus</taxon>
    </lineage>
</organism>
<dbReference type="SMART" id="SM00871">
    <property type="entry name" value="AraC_E_bind"/>
    <property type="match status" value="1"/>
</dbReference>
<dbReference type="Gene3D" id="3.20.80.10">
    <property type="entry name" value="Regulatory factor, effector binding domain"/>
    <property type="match status" value="1"/>
</dbReference>
<dbReference type="Pfam" id="PF06445">
    <property type="entry name" value="GyrI-like"/>
    <property type="match status" value="1"/>
</dbReference>
<dbReference type="InterPro" id="IPR011256">
    <property type="entry name" value="Reg_factor_effector_dom_sf"/>
</dbReference>
<feature type="transmembrane region" description="Helical" evidence="1">
    <location>
        <begin position="6"/>
        <end position="25"/>
    </location>
</feature>
<dbReference type="SUPFAM" id="SSF55136">
    <property type="entry name" value="Probable bacterial effector-binding domain"/>
    <property type="match status" value="1"/>
</dbReference>
<dbReference type="SUPFAM" id="SSF55961">
    <property type="entry name" value="Bet v1-like"/>
    <property type="match status" value="1"/>
</dbReference>
<evidence type="ECO:0000313" key="3">
    <source>
        <dbReference type="EMBL" id="MDN5213851.1"/>
    </source>
</evidence>
<evidence type="ECO:0000256" key="1">
    <source>
        <dbReference type="SAM" id="Phobius"/>
    </source>
</evidence>
<comment type="caution">
    <text evidence="3">The sequence shown here is derived from an EMBL/GenBank/DDBJ whole genome shotgun (WGS) entry which is preliminary data.</text>
</comment>
<dbReference type="InterPro" id="IPR023393">
    <property type="entry name" value="START-like_dom_sf"/>
</dbReference>
<evidence type="ECO:0000259" key="2">
    <source>
        <dbReference type="SMART" id="SM00871"/>
    </source>
</evidence>
<feature type="domain" description="AraC effector-binding" evidence="2">
    <location>
        <begin position="181"/>
        <end position="334"/>
    </location>
</feature>
<dbReference type="EMBL" id="JAUJEB010000004">
    <property type="protein sequence ID" value="MDN5213851.1"/>
    <property type="molecule type" value="Genomic_DNA"/>
</dbReference>
<dbReference type="Pfam" id="PF10604">
    <property type="entry name" value="Polyketide_cyc2"/>
    <property type="match status" value="1"/>
</dbReference>
<keyword evidence="1" id="KW-1133">Transmembrane helix</keyword>
<evidence type="ECO:0000313" key="4">
    <source>
        <dbReference type="Proteomes" id="UP001172083"/>
    </source>
</evidence>
<accession>A0ABT8L9S8</accession>
<dbReference type="Proteomes" id="UP001172083">
    <property type="component" value="Unassembled WGS sequence"/>
</dbReference>
<keyword evidence="4" id="KW-1185">Reference proteome</keyword>
<dbReference type="RefSeq" id="WP_346759191.1">
    <property type="nucleotide sequence ID" value="NZ_JAUJEB010000004.1"/>
</dbReference>
<sequence>MKALKIIGIILLSIIVLIAIVVAVLPSKAHVERSVVINAKPSLVYSQLSSMKKFNEWSPWTGIDPETVYNFEGPESGVGSKMSWKSDHQDVGSGTQSIVEAVPDQLIKSELAFDGFDNTAHASFTLNPEGENTNVTWSFDSDFSGLAKIFGVMMDGQLGPYYEKGLAQLKEVVEALPQYSIQITQEETEPIYYIGIKSEVSLNDPNAIKEMMGQSFGELMGYVAAAGKQPAGMPICVYHDMGSDMIVMEPAIPTAESMDVKHDKIEAQQINASKVVKGIHLGDYEKLGASHDEITAYMQANNLTLNGSPWEQYVNDPSTVDTTKWETHIYYPIN</sequence>
<proteinExistence type="predicted"/>
<keyword evidence="1" id="KW-0812">Transmembrane</keyword>
<protein>
    <submittedName>
        <fullName evidence="3">SRPBCC family protein</fullName>
    </submittedName>
</protein>
<dbReference type="CDD" id="cd07818">
    <property type="entry name" value="SRPBCC_1"/>
    <property type="match status" value="1"/>
</dbReference>
<dbReference type="InterPro" id="IPR029442">
    <property type="entry name" value="GyrI-like"/>
</dbReference>
<reference evidence="3" key="1">
    <citation type="submission" date="2023-06" db="EMBL/GenBank/DDBJ databases">
        <title>Genomic of Agaribacillus aureum.</title>
        <authorList>
            <person name="Wang G."/>
        </authorList>
    </citation>
    <scope>NUCLEOTIDE SEQUENCE</scope>
    <source>
        <strain evidence="3">BMA12</strain>
    </source>
</reference>
<gene>
    <name evidence="3" type="ORF">QQ020_17385</name>
</gene>
<keyword evidence="1" id="KW-0472">Membrane</keyword>
<dbReference type="InterPro" id="IPR010499">
    <property type="entry name" value="AraC_E-bd"/>
</dbReference>
<dbReference type="Gene3D" id="3.30.530.20">
    <property type="match status" value="1"/>
</dbReference>
<dbReference type="InterPro" id="IPR019587">
    <property type="entry name" value="Polyketide_cyclase/dehydratase"/>
</dbReference>